<dbReference type="EMBL" id="CAMXCT020001147">
    <property type="protein sequence ID" value="CAL1140624.1"/>
    <property type="molecule type" value="Genomic_DNA"/>
</dbReference>
<dbReference type="InterPro" id="IPR013083">
    <property type="entry name" value="Znf_RING/FYVE/PHD"/>
</dbReference>
<dbReference type="AlphaFoldDB" id="A0A9P1C8X9"/>
<evidence type="ECO:0000313" key="10">
    <source>
        <dbReference type="Proteomes" id="UP001152797"/>
    </source>
</evidence>
<dbReference type="InterPro" id="IPR017907">
    <property type="entry name" value="Znf_RING_CS"/>
</dbReference>
<reference evidence="7" key="1">
    <citation type="submission" date="2022-10" db="EMBL/GenBank/DDBJ databases">
        <authorList>
            <person name="Chen Y."/>
            <person name="Dougan E. K."/>
            <person name="Chan C."/>
            <person name="Rhodes N."/>
            <person name="Thang M."/>
        </authorList>
    </citation>
    <scope>NUCLEOTIDE SEQUENCE</scope>
</reference>
<reference evidence="8" key="2">
    <citation type="submission" date="2024-04" db="EMBL/GenBank/DDBJ databases">
        <authorList>
            <person name="Chen Y."/>
            <person name="Shah S."/>
            <person name="Dougan E. K."/>
            <person name="Thang M."/>
            <person name="Chan C."/>
        </authorList>
    </citation>
    <scope>NUCLEOTIDE SEQUENCE [LARGE SCALE GENOMIC DNA]</scope>
</reference>
<evidence type="ECO:0000313" key="8">
    <source>
        <dbReference type="EMBL" id="CAL1140624.1"/>
    </source>
</evidence>
<feature type="region of interest" description="Disordered" evidence="5">
    <location>
        <begin position="413"/>
        <end position="433"/>
    </location>
</feature>
<sequence>MNEGKSEGADQQCPVCWSLLCEPVAWPECAHHLCLVCALRMRRRPKPMCPLCRAPANQVRQAAELQVSSARAVTVRKAVGYSSYQAQRRDTWAQVAELDAAGGLGGPLALVAGRSEVWHRLRLGTQQEVLMEPKYEELLRWSRRSKGGCFAVVLQPADIEVGAKGRVCRIVEHMESSPSERRVLVEAGAACRVIELNSKMQPAEEAMIDTAQKFVIGKLEELDEEELPARVNDLGPLAAAADIVHILGVLGRNLQAVRQRWMMTALVSLLDEDTRALENPQPEDRQGLESMLGVMMSYRQIIHQMDALLSQATATADRLIPEREDEATSLETRELTQTRPTSSEATIAREPASQRGSEVPSPQTPESDSEDGHDSMRPGQIVPLRSSSREPVSQVEALRRRGDVLPVAGAANVAARSVSSTDPQRSSAPRRLREGAGRNQVLAIFL</sequence>
<feature type="compositionally biased region" description="Polar residues" evidence="5">
    <location>
        <begin position="417"/>
        <end position="427"/>
    </location>
</feature>
<evidence type="ECO:0000313" key="7">
    <source>
        <dbReference type="EMBL" id="CAI3987249.1"/>
    </source>
</evidence>
<keyword evidence="3" id="KW-0862">Zinc</keyword>
<evidence type="ECO:0000313" key="9">
    <source>
        <dbReference type="EMBL" id="CAL4774561.1"/>
    </source>
</evidence>
<dbReference type="EMBL" id="CAMXCT010001147">
    <property type="protein sequence ID" value="CAI3987249.1"/>
    <property type="molecule type" value="Genomic_DNA"/>
</dbReference>
<dbReference type="Gene3D" id="3.30.40.10">
    <property type="entry name" value="Zinc/RING finger domain, C3HC4 (zinc finger)"/>
    <property type="match status" value="1"/>
</dbReference>
<dbReference type="SUPFAM" id="SSF57850">
    <property type="entry name" value="RING/U-box"/>
    <property type="match status" value="1"/>
</dbReference>
<feature type="compositionally biased region" description="Polar residues" evidence="5">
    <location>
        <begin position="354"/>
        <end position="366"/>
    </location>
</feature>
<evidence type="ECO:0000256" key="1">
    <source>
        <dbReference type="ARBA" id="ARBA00022723"/>
    </source>
</evidence>
<evidence type="ECO:0000256" key="3">
    <source>
        <dbReference type="ARBA" id="ARBA00022833"/>
    </source>
</evidence>
<dbReference type="GO" id="GO:0008270">
    <property type="term" value="F:zinc ion binding"/>
    <property type="evidence" value="ECO:0007669"/>
    <property type="project" value="UniProtKB-KW"/>
</dbReference>
<protein>
    <submittedName>
        <fullName evidence="9">RING-type domain-containing protein</fullName>
    </submittedName>
</protein>
<keyword evidence="10" id="KW-1185">Reference proteome</keyword>
<proteinExistence type="predicted"/>
<accession>A0A9P1C8X9</accession>
<dbReference type="OrthoDB" id="426657at2759"/>
<evidence type="ECO:0000259" key="6">
    <source>
        <dbReference type="PROSITE" id="PS50089"/>
    </source>
</evidence>
<keyword evidence="1" id="KW-0479">Metal-binding</keyword>
<dbReference type="Proteomes" id="UP001152797">
    <property type="component" value="Unassembled WGS sequence"/>
</dbReference>
<feature type="domain" description="RING-type" evidence="6">
    <location>
        <begin position="13"/>
        <end position="53"/>
    </location>
</feature>
<organism evidence="7">
    <name type="scientific">Cladocopium goreaui</name>
    <dbReference type="NCBI Taxonomy" id="2562237"/>
    <lineage>
        <taxon>Eukaryota</taxon>
        <taxon>Sar</taxon>
        <taxon>Alveolata</taxon>
        <taxon>Dinophyceae</taxon>
        <taxon>Suessiales</taxon>
        <taxon>Symbiodiniaceae</taxon>
        <taxon>Cladocopium</taxon>
    </lineage>
</organism>
<feature type="region of interest" description="Disordered" evidence="5">
    <location>
        <begin position="321"/>
        <end position="393"/>
    </location>
</feature>
<name>A0A9P1C8X9_9DINO</name>
<evidence type="ECO:0000256" key="2">
    <source>
        <dbReference type="ARBA" id="ARBA00022771"/>
    </source>
</evidence>
<evidence type="ECO:0000256" key="4">
    <source>
        <dbReference type="PROSITE-ProRule" id="PRU00175"/>
    </source>
</evidence>
<gene>
    <name evidence="7" type="ORF">C1SCF055_LOCUS14538</name>
</gene>
<dbReference type="InterPro" id="IPR001841">
    <property type="entry name" value="Znf_RING"/>
</dbReference>
<dbReference type="PROSITE" id="PS00518">
    <property type="entry name" value="ZF_RING_1"/>
    <property type="match status" value="1"/>
</dbReference>
<dbReference type="EMBL" id="CAMXCT030001147">
    <property type="protein sequence ID" value="CAL4774561.1"/>
    <property type="molecule type" value="Genomic_DNA"/>
</dbReference>
<evidence type="ECO:0000256" key="5">
    <source>
        <dbReference type="SAM" id="MobiDB-lite"/>
    </source>
</evidence>
<comment type="caution">
    <text evidence="7">The sequence shown here is derived from an EMBL/GenBank/DDBJ whole genome shotgun (WGS) entry which is preliminary data.</text>
</comment>
<dbReference type="PROSITE" id="PS50089">
    <property type="entry name" value="ZF_RING_2"/>
    <property type="match status" value="1"/>
</dbReference>
<keyword evidence="2 4" id="KW-0863">Zinc-finger</keyword>